<evidence type="ECO:0000256" key="1">
    <source>
        <dbReference type="SAM" id="MobiDB-lite"/>
    </source>
</evidence>
<accession>A0A1Y1IW02</accession>
<dbReference type="AlphaFoldDB" id="A0A1Y1IW02"/>
<sequence>MLNDFFLSLATQNVDIFRLERARGGTAVHKVDISHAVERRVGSLQHRPQQDQNHSKPHVLWKDMNGLLPADWDYGKRWLQQDPSESRRYGESGCALLPLQSRATTTTAAVSVTSARPGGRPHERTLKFDMHNAAKDLIDLQMVEDARALVLTDSTLQPMSCASGSSRWSQTSGCASSEADTSYPGVGPARGAALGAHLAAVRPPVRVPSTRKGRCTSTGQREVGSTERATSTGQRKLGREQNTKVVLIQNASAASG</sequence>
<proteinExistence type="predicted"/>
<evidence type="ECO:0000313" key="3">
    <source>
        <dbReference type="Proteomes" id="UP000054558"/>
    </source>
</evidence>
<protein>
    <submittedName>
        <fullName evidence="2">Uncharacterized protein</fullName>
    </submittedName>
</protein>
<dbReference type="EMBL" id="DF238234">
    <property type="protein sequence ID" value="GAQ93076.1"/>
    <property type="molecule type" value="Genomic_DNA"/>
</dbReference>
<dbReference type="Proteomes" id="UP000054558">
    <property type="component" value="Unassembled WGS sequence"/>
</dbReference>
<feature type="region of interest" description="Disordered" evidence="1">
    <location>
        <begin position="206"/>
        <end position="241"/>
    </location>
</feature>
<gene>
    <name evidence="2" type="ORF">KFL_012850010</name>
</gene>
<keyword evidence="3" id="KW-1185">Reference proteome</keyword>
<name>A0A1Y1IW02_KLENI</name>
<reference evidence="2 3" key="1">
    <citation type="journal article" date="2014" name="Nat. Commun.">
        <title>Klebsormidium flaccidum genome reveals primary factors for plant terrestrial adaptation.</title>
        <authorList>
            <person name="Hori K."/>
            <person name="Maruyama F."/>
            <person name="Fujisawa T."/>
            <person name="Togashi T."/>
            <person name="Yamamoto N."/>
            <person name="Seo M."/>
            <person name="Sato S."/>
            <person name="Yamada T."/>
            <person name="Mori H."/>
            <person name="Tajima N."/>
            <person name="Moriyama T."/>
            <person name="Ikeuchi M."/>
            <person name="Watanabe M."/>
            <person name="Wada H."/>
            <person name="Kobayashi K."/>
            <person name="Saito M."/>
            <person name="Masuda T."/>
            <person name="Sasaki-Sekimoto Y."/>
            <person name="Mashiguchi K."/>
            <person name="Awai K."/>
            <person name="Shimojima M."/>
            <person name="Masuda S."/>
            <person name="Iwai M."/>
            <person name="Nobusawa T."/>
            <person name="Narise T."/>
            <person name="Kondo S."/>
            <person name="Saito H."/>
            <person name="Sato R."/>
            <person name="Murakawa M."/>
            <person name="Ihara Y."/>
            <person name="Oshima-Yamada Y."/>
            <person name="Ohtaka K."/>
            <person name="Satoh M."/>
            <person name="Sonobe K."/>
            <person name="Ishii M."/>
            <person name="Ohtani R."/>
            <person name="Kanamori-Sato M."/>
            <person name="Honoki R."/>
            <person name="Miyazaki D."/>
            <person name="Mochizuki H."/>
            <person name="Umetsu J."/>
            <person name="Higashi K."/>
            <person name="Shibata D."/>
            <person name="Kamiya Y."/>
            <person name="Sato N."/>
            <person name="Nakamura Y."/>
            <person name="Tabata S."/>
            <person name="Ida S."/>
            <person name="Kurokawa K."/>
            <person name="Ohta H."/>
        </authorList>
    </citation>
    <scope>NUCLEOTIDE SEQUENCE [LARGE SCALE GENOMIC DNA]</scope>
    <source>
        <strain evidence="2 3">NIES-2285</strain>
    </source>
</reference>
<organism evidence="2 3">
    <name type="scientific">Klebsormidium nitens</name>
    <name type="common">Green alga</name>
    <name type="synonym">Ulothrix nitens</name>
    <dbReference type="NCBI Taxonomy" id="105231"/>
    <lineage>
        <taxon>Eukaryota</taxon>
        <taxon>Viridiplantae</taxon>
        <taxon>Streptophyta</taxon>
        <taxon>Klebsormidiophyceae</taxon>
        <taxon>Klebsormidiales</taxon>
        <taxon>Klebsormidiaceae</taxon>
        <taxon>Klebsormidium</taxon>
    </lineage>
</organism>
<evidence type="ECO:0000313" key="2">
    <source>
        <dbReference type="EMBL" id="GAQ93076.1"/>
    </source>
</evidence>